<reference evidence="2" key="1">
    <citation type="submission" date="2021-02" db="EMBL/GenBank/DDBJ databases">
        <authorList>
            <person name="Dougan E. K."/>
            <person name="Rhodes N."/>
            <person name="Thang M."/>
            <person name="Chan C."/>
        </authorList>
    </citation>
    <scope>NUCLEOTIDE SEQUENCE</scope>
</reference>
<feature type="non-terminal residue" evidence="2">
    <location>
        <position position="99"/>
    </location>
</feature>
<proteinExistence type="predicted"/>
<dbReference type="AlphaFoldDB" id="A0A813L545"/>
<evidence type="ECO:0000313" key="3">
    <source>
        <dbReference type="Proteomes" id="UP000626109"/>
    </source>
</evidence>
<protein>
    <submittedName>
        <fullName evidence="2">Uncharacterized protein</fullName>
    </submittedName>
</protein>
<accession>A0A813L545</accession>
<name>A0A813L545_POLGL</name>
<dbReference type="EMBL" id="CAJNNW010033599">
    <property type="protein sequence ID" value="CAE8719651.1"/>
    <property type="molecule type" value="Genomic_DNA"/>
</dbReference>
<gene>
    <name evidence="2" type="ORF">PGLA2088_LOCUS40806</name>
</gene>
<evidence type="ECO:0000256" key="1">
    <source>
        <dbReference type="SAM" id="MobiDB-lite"/>
    </source>
</evidence>
<dbReference type="Proteomes" id="UP000626109">
    <property type="component" value="Unassembled WGS sequence"/>
</dbReference>
<feature type="non-terminal residue" evidence="2">
    <location>
        <position position="1"/>
    </location>
</feature>
<organism evidence="2 3">
    <name type="scientific">Polarella glacialis</name>
    <name type="common">Dinoflagellate</name>
    <dbReference type="NCBI Taxonomy" id="89957"/>
    <lineage>
        <taxon>Eukaryota</taxon>
        <taxon>Sar</taxon>
        <taxon>Alveolata</taxon>
        <taxon>Dinophyceae</taxon>
        <taxon>Suessiales</taxon>
        <taxon>Suessiaceae</taxon>
        <taxon>Polarella</taxon>
    </lineage>
</organism>
<comment type="caution">
    <text evidence="2">The sequence shown here is derived from an EMBL/GenBank/DDBJ whole genome shotgun (WGS) entry which is preliminary data.</text>
</comment>
<sequence>SKGRARMSKREKMDGENEDRFYEAAHARSEELLQPGSELEAAMKQLMNAAGEAAGKVANFASRIVEATSAVRNAALELDSGRPEGMSAQDYTELVQQRQ</sequence>
<feature type="region of interest" description="Disordered" evidence="1">
    <location>
        <begin position="79"/>
        <end position="99"/>
    </location>
</feature>
<evidence type="ECO:0000313" key="2">
    <source>
        <dbReference type="EMBL" id="CAE8719651.1"/>
    </source>
</evidence>